<comment type="pathway">
    <text evidence="1">Cell wall biogenesis; peptidoglycan recycling.</text>
</comment>
<dbReference type="EC" id="2.7.1.170" evidence="1"/>
<dbReference type="Gene3D" id="3.30.420.40">
    <property type="match status" value="2"/>
</dbReference>
<dbReference type="SUPFAM" id="SSF53067">
    <property type="entry name" value="Actin-like ATPase domain"/>
    <property type="match status" value="1"/>
</dbReference>
<sequence>MTLYIGVMSGTSLDGLDIALIELTPAINLIATHYTPMPDSLRAELLGLCASGADEIARSAIAQQNWVKLAAQGINTLLRQHNLKPEDIRAIGSHGQTIRHEPARGFTVQIGNPALLTELTGITVVSDFRSRDVAAGGQGAPLVPAFHEALFDERAGNRAVLNVGGFSNLSLIEPGKPVAGFDCGPGNVLLDAWIHQQRGDNFDRDGQWAASGKVEPVLLNELLSDPFFVTKGPKSTGREVFNLPWLTQHLSKLPPFAAEDVQATLLELTALTIVESLQHAQSDTQELLVCGGGAHNATLMNRLAALLPNASVSSTAAYGVDPDWVEAMAFAWLAHCCLEGIAANRPSVTGARGLRVLGAIYPA</sequence>
<evidence type="ECO:0000313" key="2">
    <source>
        <dbReference type="EMBL" id="AHZ71155.1"/>
    </source>
</evidence>
<comment type="function">
    <text evidence="1">Catalyzes the specific phosphorylation of 1,6-anhydro-N-acetylmuramic acid (anhMurNAc) with the simultaneous cleavage of the 1,6-anhydro ring, generating MurNAc-6-P. Is required for the utilization of anhMurNAc either imported from the medium or derived from its own cell wall murein, and thus plays a role in cell wall recycling.</text>
</comment>
<organism evidence="2 3">
    <name type="scientific">Pseudomonas mandelii JR-1</name>
    <dbReference type="NCBI Taxonomy" id="1147786"/>
    <lineage>
        <taxon>Bacteria</taxon>
        <taxon>Pseudomonadati</taxon>
        <taxon>Pseudomonadota</taxon>
        <taxon>Gammaproteobacteria</taxon>
        <taxon>Pseudomonadales</taxon>
        <taxon>Pseudomonadaceae</taxon>
        <taxon>Pseudomonas</taxon>
    </lineage>
</organism>
<evidence type="ECO:0000256" key="1">
    <source>
        <dbReference type="HAMAP-Rule" id="MF_01270"/>
    </source>
</evidence>
<dbReference type="UniPathway" id="UPA00343"/>
<feature type="binding site" evidence="1">
    <location>
        <begin position="10"/>
        <end position="17"/>
    </location>
    <ligand>
        <name>ATP</name>
        <dbReference type="ChEBI" id="CHEBI:30616"/>
    </ligand>
</feature>
<dbReference type="CDD" id="cd24050">
    <property type="entry name" value="ASKHA_NBD_ANMK"/>
    <property type="match status" value="1"/>
</dbReference>
<comment type="catalytic activity">
    <reaction evidence="1">
        <text>1,6-anhydro-N-acetyl-beta-muramate + ATP + H2O = N-acetyl-D-muramate 6-phosphate + ADP + H(+)</text>
        <dbReference type="Rhea" id="RHEA:24952"/>
        <dbReference type="ChEBI" id="CHEBI:15377"/>
        <dbReference type="ChEBI" id="CHEBI:15378"/>
        <dbReference type="ChEBI" id="CHEBI:30616"/>
        <dbReference type="ChEBI" id="CHEBI:58690"/>
        <dbReference type="ChEBI" id="CHEBI:58722"/>
        <dbReference type="ChEBI" id="CHEBI:456216"/>
        <dbReference type="EC" id="2.7.1.170"/>
    </reaction>
</comment>
<dbReference type="InterPro" id="IPR043129">
    <property type="entry name" value="ATPase_NBD"/>
</dbReference>
<keyword evidence="1 2" id="KW-0418">Kinase</keyword>
<evidence type="ECO:0000313" key="3">
    <source>
        <dbReference type="Proteomes" id="UP000026913"/>
    </source>
</evidence>
<keyword evidence="1" id="KW-0808">Transferase</keyword>
<comment type="similarity">
    <text evidence="1">Belongs to the anhydro-N-acetylmuramic acid kinase family.</text>
</comment>
<dbReference type="Pfam" id="PF03702">
    <property type="entry name" value="AnmK"/>
    <property type="match status" value="1"/>
</dbReference>
<dbReference type="InterPro" id="IPR005338">
    <property type="entry name" value="Anhydro_N_Ac-Mur_kinase"/>
</dbReference>
<dbReference type="HOGENOM" id="CLU_038782_0_0_6"/>
<dbReference type="EMBL" id="CP005960">
    <property type="protein sequence ID" value="AHZ71155.1"/>
    <property type="molecule type" value="Genomic_DNA"/>
</dbReference>
<dbReference type="GO" id="GO:0016301">
    <property type="term" value="F:kinase activity"/>
    <property type="evidence" value="ECO:0007669"/>
    <property type="project" value="UniProtKB-KW"/>
</dbReference>
<dbReference type="GO" id="GO:0009254">
    <property type="term" value="P:peptidoglycan turnover"/>
    <property type="evidence" value="ECO:0007669"/>
    <property type="project" value="UniProtKB-UniRule"/>
</dbReference>
<gene>
    <name evidence="1 2" type="primary">anmK</name>
    <name evidence="2" type="ORF">OU5_4076</name>
</gene>
<dbReference type="GO" id="GO:0097175">
    <property type="term" value="P:1,6-anhydro-N-acetyl-beta-muramic acid catabolic process"/>
    <property type="evidence" value="ECO:0007669"/>
    <property type="project" value="UniProtKB-UniRule"/>
</dbReference>
<keyword evidence="1" id="KW-0119">Carbohydrate metabolism</keyword>
<keyword evidence="1" id="KW-0547">Nucleotide-binding</keyword>
<dbReference type="GO" id="GO:0016773">
    <property type="term" value="F:phosphotransferase activity, alcohol group as acceptor"/>
    <property type="evidence" value="ECO:0007669"/>
    <property type="project" value="UniProtKB-UniRule"/>
</dbReference>
<dbReference type="PANTHER" id="PTHR30605:SF0">
    <property type="entry name" value="ANHYDRO-N-ACETYLMURAMIC ACID KINASE"/>
    <property type="match status" value="1"/>
</dbReference>
<dbReference type="RefSeq" id="WP_010467225.1">
    <property type="nucleotide sequence ID" value="NZ_CP005960.1"/>
</dbReference>
<dbReference type="AlphaFoldDB" id="A0A024EF02"/>
<dbReference type="HAMAP" id="MF_01270">
    <property type="entry name" value="AnhMurNAc_kinase"/>
    <property type="match status" value="1"/>
</dbReference>
<protein>
    <recommendedName>
        <fullName evidence="1">Anhydro-N-acetylmuramic acid kinase</fullName>
        <ecNumber evidence="1">2.7.1.170</ecNumber>
    </recommendedName>
    <alternativeName>
        <fullName evidence="1">AnhMurNAc kinase</fullName>
    </alternativeName>
</protein>
<comment type="pathway">
    <text evidence="1">Amino-sugar metabolism; 1,6-anhydro-N-acetylmuramate degradation.</text>
</comment>
<dbReference type="PANTHER" id="PTHR30605">
    <property type="entry name" value="ANHYDRO-N-ACETYLMURAMIC ACID KINASE"/>
    <property type="match status" value="1"/>
</dbReference>
<accession>A0A024EF02</accession>
<dbReference type="NCBIfam" id="NF007139">
    <property type="entry name" value="PRK09585.1-3"/>
    <property type="match status" value="1"/>
</dbReference>
<dbReference type="GO" id="GO:0006040">
    <property type="term" value="P:amino sugar metabolic process"/>
    <property type="evidence" value="ECO:0007669"/>
    <property type="project" value="InterPro"/>
</dbReference>
<keyword evidence="1" id="KW-0067">ATP-binding</keyword>
<dbReference type="Proteomes" id="UP000026913">
    <property type="component" value="Chromosome"/>
</dbReference>
<name>A0A024EF02_9PSED</name>
<dbReference type="OrthoDB" id="9763949at2"/>
<reference evidence="2 3" key="1">
    <citation type="journal article" date="2012" name="J. Bacteriol.">
        <title>Genome sequence of cold-adapted Pseudomonas mandelii strain JR-1.</title>
        <authorList>
            <person name="Jang S.H."/>
            <person name="Kim J."/>
            <person name="Kim J."/>
            <person name="Hong S."/>
            <person name="Lee C."/>
        </authorList>
    </citation>
    <scope>NUCLEOTIDE SEQUENCE [LARGE SCALE GENOMIC DNA]</scope>
    <source>
        <strain evidence="2 3">JR-1</strain>
    </source>
</reference>
<dbReference type="GO" id="GO:0005524">
    <property type="term" value="F:ATP binding"/>
    <property type="evidence" value="ECO:0007669"/>
    <property type="project" value="UniProtKB-UniRule"/>
</dbReference>
<dbReference type="KEGG" id="pman:OU5_4076"/>
<proteinExistence type="inferred from homology"/>
<dbReference type="UniPathway" id="UPA00544"/>